<evidence type="ECO:0000256" key="9">
    <source>
        <dbReference type="ARBA" id="ARBA00022884"/>
    </source>
</evidence>
<dbReference type="InterPro" id="IPR029063">
    <property type="entry name" value="SAM-dependent_MTases_sf"/>
</dbReference>
<evidence type="ECO:0000313" key="16">
    <source>
        <dbReference type="Proteomes" id="UP000886886"/>
    </source>
</evidence>
<dbReference type="EMBL" id="DVFT01000197">
    <property type="protein sequence ID" value="HIQ97543.1"/>
    <property type="molecule type" value="Genomic_DNA"/>
</dbReference>
<evidence type="ECO:0000256" key="13">
    <source>
        <dbReference type="PROSITE-ProRule" id="PRU01023"/>
    </source>
</evidence>
<feature type="binding site" evidence="13">
    <location>
        <position position="316"/>
    </location>
    <ligand>
        <name>S-adenosyl-L-methionine</name>
        <dbReference type="ChEBI" id="CHEBI:59789"/>
    </ligand>
</feature>
<evidence type="ECO:0000256" key="4">
    <source>
        <dbReference type="ARBA" id="ARBA00022490"/>
    </source>
</evidence>
<dbReference type="InterPro" id="IPR023267">
    <property type="entry name" value="RCMT"/>
</dbReference>
<feature type="binding site" evidence="13">
    <location>
        <position position="334"/>
    </location>
    <ligand>
        <name>S-adenosyl-L-methionine</name>
        <dbReference type="ChEBI" id="CHEBI:59789"/>
    </ligand>
</feature>
<evidence type="ECO:0000256" key="2">
    <source>
        <dbReference type="ARBA" id="ARBA00004496"/>
    </source>
</evidence>
<dbReference type="InterPro" id="IPR035926">
    <property type="entry name" value="NusB-like_sf"/>
</dbReference>
<proteinExistence type="inferred from homology"/>
<dbReference type="InterPro" id="IPR004573">
    <property type="entry name" value="rRNA_ssu_MeTfrase_B"/>
</dbReference>
<dbReference type="PANTHER" id="PTHR22807">
    <property type="entry name" value="NOP2 YEAST -RELATED NOL1/NOP2/FMU SUN DOMAIN-CONTAINING"/>
    <property type="match status" value="1"/>
</dbReference>
<dbReference type="Gene3D" id="3.40.50.150">
    <property type="entry name" value="Vaccinia Virus protein VP39"/>
    <property type="match status" value="1"/>
</dbReference>
<keyword evidence="4" id="KW-0963">Cytoplasm</keyword>
<dbReference type="InterPro" id="IPR001678">
    <property type="entry name" value="MeTrfase_RsmB-F_NOP2_dom"/>
</dbReference>
<feature type="active site" description="Nucleophile" evidence="13">
    <location>
        <position position="387"/>
    </location>
</feature>
<evidence type="ECO:0000256" key="5">
    <source>
        <dbReference type="ARBA" id="ARBA00022552"/>
    </source>
</evidence>
<comment type="catalytic activity">
    <reaction evidence="12">
        <text>cytidine(967) in 16S rRNA + S-adenosyl-L-methionine = 5-methylcytidine(967) in 16S rRNA + S-adenosyl-L-homocysteine + H(+)</text>
        <dbReference type="Rhea" id="RHEA:42748"/>
        <dbReference type="Rhea" id="RHEA-COMP:10219"/>
        <dbReference type="Rhea" id="RHEA-COMP:10220"/>
        <dbReference type="ChEBI" id="CHEBI:15378"/>
        <dbReference type="ChEBI" id="CHEBI:57856"/>
        <dbReference type="ChEBI" id="CHEBI:59789"/>
        <dbReference type="ChEBI" id="CHEBI:74483"/>
        <dbReference type="ChEBI" id="CHEBI:82748"/>
        <dbReference type="EC" id="2.1.1.176"/>
    </reaction>
</comment>
<dbReference type="Pfam" id="PF01029">
    <property type="entry name" value="NusB"/>
    <property type="match status" value="1"/>
</dbReference>
<dbReference type="SUPFAM" id="SSF48013">
    <property type="entry name" value="NusB-like"/>
    <property type="match status" value="1"/>
</dbReference>
<keyword evidence="7 13" id="KW-0808">Transferase</keyword>
<evidence type="ECO:0000256" key="12">
    <source>
        <dbReference type="ARBA" id="ARBA00047283"/>
    </source>
</evidence>
<dbReference type="PROSITE" id="PS51686">
    <property type="entry name" value="SAM_MT_RSMB_NOP"/>
    <property type="match status" value="1"/>
</dbReference>
<sequence>MTEVINLREIILGILMEIIEDEKHSHVVLRETLEKYQYLEKRDRAFISRTVEGTLEHLLELDYIIEQFSSVKVKRMKPAIRNLLRMSVYQLKYMDSVPDSAVCNEGVKLAQKKGFFNLKGFVNGVLRSVARNMDKVEYPDAETMPVAHLSILYSMPEWIVKKWLSSYSYETVEQILQAFQEKQPTSVRMNLNKATKKQIEDSLREQGVSVEEHPYLPYALEISGYNYLKALDAFRNGWIQAQDVSSMLVAEIADPKWGDYCIDVCAAPGGKSLHLADKLKGSGFVEARDVTESKVQLMQENIERTGLINMNAIVADATIFYPSSVEKADVLIADVPCSGFGVMGRKPDIRYKTSEGKQEEIVRLQRKILETVYQYVKVGGTLVYSTCTIGAEENQYNLKWFLDNYPFKLESIDEYLPDELKSRTTKAGYLQILPGIHKADGFFIAKLKRIG</sequence>
<dbReference type="AlphaFoldDB" id="A0A9D0ZZJ3"/>
<dbReference type="Proteomes" id="UP000886886">
    <property type="component" value="Unassembled WGS sequence"/>
</dbReference>
<protein>
    <recommendedName>
        <fullName evidence="3">16S rRNA (cytosine(967)-C(5))-methyltransferase</fullName>
        <ecNumber evidence="3">2.1.1.176</ecNumber>
    </recommendedName>
    <alternativeName>
        <fullName evidence="10">16S rRNA m5C967 methyltransferase</fullName>
    </alternativeName>
    <alternativeName>
        <fullName evidence="11">rRNA (cytosine-C(5)-)-methyltransferase RsmB</fullName>
    </alternativeName>
</protein>
<comment type="caution">
    <text evidence="15">The sequence shown here is derived from an EMBL/GenBank/DDBJ whole genome shotgun (WGS) entry which is preliminary data.</text>
</comment>
<dbReference type="PRINTS" id="PR02008">
    <property type="entry name" value="RCMTFAMILY"/>
</dbReference>
<dbReference type="GO" id="GO:0005737">
    <property type="term" value="C:cytoplasm"/>
    <property type="evidence" value="ECO:0007669"/>
    <property type="project" value="UniProtKB-SubCell"/>
</dbReference>
<keyword evidence="9 13" id="KW-0694">RNA-binding</keyword>
<dbReference type="GO" id="GO:0003723">
    <property type="term" value="F:RNA binding"/>
    <property type="evidence" value="ECO:0007669"/>
    <property type="project" value="UniProtKB-UniRule"/>
</dbReference>
<accession>A0A9D0ZZJ3</accession>
<dbReference type="Pfam" id="PF01189">
    <property type="entry name" value="Methyltr_RsmB-F"/>
    <property type="match status" value="1"/>
</dbReference>
<dbReference type="InterPro" id="IPR054728">
    <property type="entry name" value="RsmB-like_ferredoxin"/>
</dbReference>
<dbReference type="Pfam" id="PF22458">
    <property type="entry name" value="RsmF-B_ferredox"/>
    <property type="match status" value="1"/>
</dbReference>
<dbReference type="NCBIfam" id="NF011494">
    <property type="entry name" value="PRK14902.1"/>
    <property type="match status" value="1"/>
</dbReference>
<evidence type="ECO:0000256" key="7">
    <source>
        <dbReference type="ARBA" id="ARBA00022679"/>
    </source>
</evidence>
<reference evidence="15" key="1">
    <citation type="submission" date="2020-10" db="EMBL/GenBank/DDBJ databases">
        <authorList>
            <person name="Gilroy R."/>
        </authorList>
    </citation>
    <scope>NUCLEOTIDE SEQUENCE</scope>
    <source>
        <strain evidence="15">ChiSjej3B21-11622</strain>
    </source>
</reference>
<comment type="subcellular location">
    <subcellularLocation>
        <location evidence="2">Cytoplasm</location>
    </subcellularLocation>
</comment>
<name>A0A9D0ZZJ3_9FIRM</name>
<dbReference type="InterPro" id="IPR006027">
    <property type="entry name" value="NusB_RsmB_TIM44"/>
</dbReference>
<feature type="binding site" evidence="13">
    <location>
        <begin position="265"/>
        <end position="271"/>
    </location>
    <ligand>
        <name>S-adenosyl-L-methionine</name>
        <dbReference type="ChEBI" id="CHEBI:59789"/>
    </ligand>
</feature>
<evidence type="ECO:0000256" key="11">
    <source>
        <dbReference type="ARBA" id="ARBA00031088"/>
    </source>
</evidence>
<keyword evidence="8 13" id="KW-0949">S-adenosyl-L-methionine</keyword>
<evidence type="ECO:0000256" key="3">
    <source>
        <dbReference type="ARBA" id="ARBA00012140"/>
    </source>
</evidence>
<dbReference type="EC" id="2.1.1.176" evidence="3"/>
<dbReference type="GO" id="GO:0008649">
    <property type="term" value="F:rRNA methyltransferase activity"/>
    <property type="evidence" value="ECO:0007669"/>
    <property type="project" value="InterPro"/>
</dbReference>
<evidence type="ECO:0000256" key="10">
    <source>
        <dbReference type="ARBA" id="ARBA00030399"/>
    </source>
</evidence>
<evidence type="ECO:0000256" key="8">
    <source>
        <dbReference type="ARBA" id="ARBA00022691"/>
    </source>
</evidence>
<dbReference type="SUPFAM" id="SSF53335">
    <property type="entry name" value="S-adenosyl-L-methionine-dependent methyltransferases"/>
    <property type="match status" value="1"/>
</dbReference>
<evidence type="ECO:0000259" key="14">
    <source>
        <dbReference type="PROSITE" id="PS51686"/>
    </source>
</evidence>
<evidence type="ECO:0000256" key="1">
    <source>
        <dbReference type="ARBA" id="ARBA00002724"/>
    </source>
</evidence>
<dbReference type="PANTHER" id="PTHR22807:SF53">
    <property type="entry name" value="RIBOSOMAL RNA SMALL SUBUNIT METHYLTRANSFERASE B-RELATED"/>
    <property type="match status" value="1"/>
</dbReference>
<dbReference type="GO" id="GO:0006355">
    <property type="term" value="P:regulation of DNA-templated transcription"/>
    <property type="evidence" value="ECO:0007669"/>
    <property type="project" value="InterPro"/>
</dbReference>
<evidence type="ECO:0000256" key="6">
    <source>
        <dbReference type="ARBA" id="ARBA00022603"/>
    </source>
</evidence>
<comment type="similarity">
    <text evidence="13">Belongs to the class I-like SAM-binding methyltransferase superfamily. RsmB/NOP family.</text>
</comment>
<dbReference type="Gene3D" id="1.10.940.10">
    <property type="entry name" value="NusB-like"/>
    <property type="match status" value="1"/>
</dbReference>
<dbReference type="InterPro" id="IPR049560">
    <property type="entry name" value="MeTrfase_RsmB-F_NOP2_cat"/>
</dbReference>
<feature type="domain" description="SAM-dependent MTase RsmB/NOP-type" evidence="14">
    <location>
        <begin position="175"/>
        <end position="450"/>
    </location>
</feature>
<reference evidence="15" key="2">
    <citation type="journal article" date="2021" name="PeerJ">
        <title>Extensive microbial diversity within the chicken gut microbiome revealed by metagenomics and culture.</title>
        <authorList>
            <person name="Gilroy R."/>
            <person name="Ravi A."/>
            <person name="Getino M."/>
            <person name="Pursley I."/>
            <person name="Horton D.L."/>
            <person name="Alikhan N.F."/>
            <person name="Baker D."/>
            <person name="Gharbi K."/>
            <person name="Hall N."/>
            <person name="Watson M."/>
            <person name="Adriaenssens E.M."/>
            <person name="Foster-Nyarko E."/>
            <person name="Jarju S."/>
            <person name="Secka A."/>
            <person name="Antonio M."/>
            <person name="Oren A."/>
            <person name="Chaudhuri R.R."/>
            <person name="La Ragione R."/>
            <person name="Hildebrand F."/>
            <person name="Pallen M.J."/>
        </authorList>
    </citation>
    <scope>NUCLEOTIDE SEQUENCE</scope>
    <source>
        <strain evidence="15">ChiSjej3B21-11622</strain>
    </source>
</reference>
<dbReference type="NCBIfam" id="TIGR00563">
    <property type="entry name" value="rsmB"/>
    <property type="match status" value="1"/>
</dbReference>
<organism evidence="15 16">
    <name type="scientific">Candidatus Limivivens merdigallinarum</name>
    <dbReference type="NCBI Taxonomy" id="2840859"/>
    <lineage>
        <taxon>Bacteria</taxon>
        <taxon>Bacillati</taxon>
        <taxon>Bacillota</taxon>
        <taxon>Clostridia</taxon>
        <taxon>Lachnospirales</taxon>
        <taxon>Lachnospiraceae</taxon>
        <taxon>Lachnospiraceae incertae sedis</taxon>
        <taxon>Candidatus Limivivens</taxon>
    </lineage>
</organism>
<dbReference type="CDD" id="cd02440">
    <property type="entry name" value="AdoMet_MTases"/>
    <property type="match status" value="1"/>
</dbReference>
<keyword evidence="6 13" id="KW-0489">Methyltransferase</keyword>
<comment type="function">
    <text evidence="1">Specifically methylates the cytosine at position 967 (m5C967) of 16S rRNA.</text>
</comment>
<gene>
    <name evidence="15" type="primary">rsmB</name>
    <name evidence="15" type="ORF">IAB26_13425</name>
</gene>
<keyword evidence="5" id="KW-0698">rRNA processing</keyword>
<feature type="binding site" evidence="13">
    <location>
        <position position="289"/>
    </location>
    <ligand>
        <name>S-adenosyl-L-methionine</name>
        <dbReference type="ChEBI" id="CHEBI:59789"/>
    </ligand>
</feature>
<evidence type="ECO:0000313" key="15">
    <source>
        <dbReference type="EMBL" id="HIQ97543.1"/>
    </source>
</evidence>